<dbReference type="VEuPathDB" id="VectorBase:RPRC012273"/>
<reference evidence="1" key="1">
    <citation type="submission" date="2015-05" db="UniProtKB">
        <authorList>
            <consortium name="EnsemblMetazoa"/>
        </authorList>
    </citation>
    <scope>IDENTIFICATION</scope>
</reference>
<dbReference type="PANTHER" id="PTHR28653:SF1">
    <property type="entry name" value="ATPASE SWSAP1"/>
    <property type="match status" value="1"/>
</dbReference>
<dbReference type="HOGENOM" id="CLU_1519715_0_0_1"/>
<dbReference type="GO" id="GO:0000724">
    <property type="term" value="P:double-strand break repair via homologous recombination"/>
    <property type="evidence" value="ECO:0007669"/>
    <property type="project" value="TreeGrafter"/>
</dbReference>
<evidence type="ECO:0000313" key="1">
    <source>
        <dbReference type="EnsemblMetazoa" id="RPRC012273-PA"/>
    </source>
</evidence>
<protein>
    <submittedName>
        <fullName evidence="1">Proteasome assembly chaperone 1</fullName>
    </submittedName>
</protein>
<keyword evidence="2" id="KW-1185">Reference proteome</keyword>
<organism evidence="1 2">
    <name type="scientific">Rhodnius prolixus</name>
    <name type="common">Triatomid bug</name>
    <dbReference type="NCBI Taxonomy" id="13249"/>
    <lineage>
        <taxon>Eukaryota</taxon>
        <taxon>Metazoa</taxon>
        <taxon>Ecdysozoa</taxon>
        <taxon>Arthropoda</taxon>
        <taxon>Hexapoda</taxon>
        <taxon>Insecta</taxon>
        <taxon>Pterygota</taxon>
        <taxon>Neoptera</taxon>
        <taxon>Paraneoptera</taxon>
        <taxon>Hemiptera</taxon>
        <taxon>Heteroptera</taxon>
        <taxon>Panheteroptera</taxon>
        <taxon>Cimicomorpha</taxon>
        <taxon>Reduviidae</taxon>
        <taxon>Triatominae</taxon>
        <taxon>Rhodnius</taxon>
    </lineage>
</organism>
<dbReference type="AlphaFoldDB" id="T1I7K1"/>
<dbReference type="RefSeq" id="XP_073974276.1">
    <property type="nucleotide sequence ID" value="XM_074118175.1"/>
</dbReference>
<dbReference type="InParanoid" id="T1I7K1"/>
<dbReference type="EMBL" id="ACPB03000177">
    <property type="status" value="NOT_ANNOTATED_CDS"/>
    <property type="molecule type" value="Genomic_DNA"/>
</dbReference>
<accession>T1I7K1</accession>
<dbReference type="Proteomes" id="UP000015103">
    <property type="component" value="Unassembled WGS sequence"/>
</dbReference>
<evidence type="ECO:0000313" key="2">
    <source>
        <dbReference type="Proteomes" id="UP000015103"/>
    </source>
</evidence>
<dbReference type="EnsemblMetazoa" id="RPRC012273-RA">
    <property type="protein sequence ID" value="RPRC012273-PA"/>
    <property type="gene ID" value="RPRC012273"/>
</dbReference>
<sequence>MPRKHQTVSVLICRKESVPFNEINFLFQVAWSYAEKGLLVFILSKSIIEADSAIHFNSNTSRPEILQRIIFRYFSESSEVLQWCHEVHNRTKIPRLFLMSALESFGLSHEFEAVEICAALLDAIQFCSQCSQKCTYLLVSICTDKGDTYPSNLAPLFDRVWHLESSQCNKHTFFQMSPSVHGVPLKKLNILCTS</sequence>
<dbReference type="GeneID" id="141449101"/>
<proteinExistence type="predicted"/>
<dbReference type="PANTHER" id="PTHR28653">
    <property type="match status" value="1"/>
</dbReference>
<dbReference type="GO" id="GO:0097196">
    <property type="term" value="C:Shu complex"/>
    <property type="evidence" value="ECO:0007669"/>
    <property type="project" value="TreeGrafter"/>
</dbReference>
<dbReference type="GO" id="GO:0003697">
    <property type="term" value="F:single-stranded DNA binding"/>
    <property type="evidence" value="ECO:0007669"/>
    <property type="project" value="TreeGrafter"/>
</dbReference>
<name>T1I7K1_RHOPR</name>